<accession>A0A1J4K7D2</accession>
<feature type="compositionally biased region" description="Polar residues" evidence="1">
    <location>
        <begin position="1998"/>
        <end position="2009"/>
    </location>
</feature>
<feature type="region of interest" description="Disordered" evidence="1">
    <location>
        <begin position="1973"/>
        <end position="2009"/>
    </location>
</feature>
<gene>
    <name evidence="2" type="ORF">TRFO_24631</name>
</gene>
<comment type="caution">
    <text evidence="2">The sequence shown here is derived from an EMBL/GenBank/DDBJ whole genome shotgun (WGS) entry which is preliminary data.</text>
</comment>
<dbReference type="EMBL" id="MLAK01000702">
    <property type="protein sequence ID" value="OHT07287.1"/>
    <property type="molecule type" value="Genomic_DNA"/>
</dbReference>
<dbReference type="Gene3D" id="3.40.50.300">
    <property type="entry name" value="P-loop containing nucleotide triphosphate hydrolases"/>
    <property type="match status" value="1"/>
</dbReference>
<dbReference type="OrthoDB" id="2423195at2759"/>
<feature type="region of interest" description="Disordered" evidence="1">
    <location>
        <begin position="22"/>
        <end position="86"/>
    </location>
</feature>
<evidence type="ECO:0000313" key="3">
    <source>
        <dbReference type="Proteomes" id="UP000179807"/>
    </source>
</evidence>
<dbReference type="VEuPathDB" id="TrichDB:TRFO_24631"/>
<dbReference type="InterPro" id="IPR027417">
    <property type="entry name" value="P-loop_NTPase"/>
</dbReference>
<protein>
    <submittedName>
        <fullName evidence="2">Uncharacterized protein</fullName>
    </submittedName>
</protein>
<feature type="compositionally biased region" description="Basic and acidic residues" evidence="1">
    <location>
        <begin position="22"/>
        <end position="34"/>
    </location>
</feature>
<sequence>MKHEKSIGYDLSFNESKTSLDHLHSICVISKEEEERKEEEEEEEEEEGEEEEEAEEEDEGEEEEEGEEDDEGEEEEEGEEDEESFLENDQIYFTLGRAILNNTMDLEQKWLHFGSILYKVVGHVLQENFIKSYNGFLRELKQKRNALFDPYQLGKSFTKYLKTTQQKSRVSVLLTKSCKLDNLEELLGKFQEVDVLIAKVPKPAHCYHLIQPSYVKYYQIREELNYLQSNSQIPHDHLLFCLENCDFKNKLNKLMDDDHLFIIVHPENLLEDDLASLQDFISIQNIRKIDQILSNSENNGKVIIHKKYPKVLIITSLPLQFWKNNEKIFKEFTNEDILEFANYSASMRNSLSNCIDVFLFTSKEPGAGKTHLIKKLFDSYDKQVKKYRTKDFKKDFLFNSIFFDITTEYIPPSIGKYELTHITLSPELFLNEFRLMDQLYLLIQYGFYTFHDGTCATFIEMSTRPAFLIEIPVLGKRNYLHSFYDFPISVSMHDKPKYKNSFYNIIVENNIKVENGLINLNDYDDQLDINDAKIEKYVNSFFKNKPLTIEQIIKESLLIFSPTSVSLSSKIPTRLLFEFKKMLTTYLGLIEEQNQGDDKIQKFFLFLLTLRSLLFFCNLIPQIKSLVILVPQKLMTNKIGKWVIIGFHSQLDESHSWNTDNLVDPPDLQINDKNIFDVLFNNGIGAYNGMFHILSDKQLSDNNSSSNKKLQLHFLQTTLKFFPDIDREPKLNAINSACLLTCLLFDTHRYSNNFGEAVNCYLQNSSLEEKKLYVINNKIISEWEDYDQLLYDYVNSHKTHYVNVNTLIQDLRKELINNHLLSIINLSFSKTSYSRFVKLLIKIYFRHFEILEGDTGCGKTAIVSYLFKMISFFKGNEVNNQIPWRYFWVDCHGSICQKDIIETLERIKEKEGEQNVIIFFDEINTSPAYYFIINKIQNDYIRKKYAFVAAINAFAKIDPLTRIISRVGIQQKIMRKFSEISLCAEVNENLIPLIDEYDINQYAYNVKRPQKSIKYSIVPSDPTTFEEKDDYYLPSEEKMVINTIIKKHLIAWKNNQLFESDIDCILKIISLCLIEAFLAVRNFMKIRAILSYRDVVRTAQFFTAIVDYFYKKEENEFNANKDKIVAFSLSVSFYLTILCRFSQSVSIDETEANYNDLKDRIEKSKLPLSIPEKGSKVYVFNLRKAIFEKIIPKQPSKYAIFTDWEMCTLTFSNMKCKKYLPKKTDILLLPSLLIHLLALSLTISISYKNMALPMIPCLLIGLPGVSKTKAIELFKKYYLKKHPKKYFFTTYLCSRSSESEGLLSQFLNGAAFIMMSNNHESKAIVILDEVGMASLNPNHPLKMLHYLCEKGVNYGENDESPKYQRVIPIQVSNYSLDFANMNRGLLICTNLPNKCQISYAYAFRDCKKPSDITISNIFQIIQDETNRDKYEKLINLFPNKSDTDFSKQQNRYYDFLTKLEMEPNHYSLRNLFTLLKLLHPYIFGTLIHQSIDYTLINIKLNLFIQSQNNKKRKKLFMDIINPAHFNHDHITIKNHLKLNPIDFLQKSFKGVYDEPVLVQTKNYEFYDYSAHILTSPKESDILNLFRPYPFENISENCIKTFQKLQQKAKESKKKKRMLLVFQYGNHPFSDQMLDILNGQTKKRIPVTVHNGFPIYYPNFPDNIRFIFVMNKDVISNPNLSSHVSMPLLDRLNPIYIDENTVMEYMSKDNNDSSLSKVSEHFIYSHSDVYHLKESLIKKDVNILKTHFQKSYMKNLTQLLNLMNSKGPNNGFYFSVVITKSPVYSMKIISDNNKNILCFSFSSFISEEQAFHEITQKMEDKFNLDLNDDGTMNDETKNDNDTKITIIISRELRVPNKVEDIDYTVSIKNLMVEVFNYFKINFDQTINIILMFHVQCNDSEVVKPTLSFPVFWIEDLTSESSCKEIFLAIFDGKITPNLPIVQQAYKTLAFEIIDNLSQNNSAYAKRLMNFKKTTNENKGSNTDKKESRVKNNKGRNLTKSKVPSQTQSKPNDLNLNTIFEKLTESYPLSDSEDIDLGDIQAEIIENYQTVDYKTKFFNKILSLSPKSVKIVFILIFTSYVALKQSKSFQEDLSECFKLIKELNKNYKGWDLTSFDNVMMSDSSIPFINIFQLFQPYFSTDSCYLNSLSFMKKILDILPFKNRTNYFQNVYEHIFHTFYCCNNSINSNDPTILNSILIYRSVLSTENNVKDFVKFWSQSRNFYFAKFSEKSIIKISSQFRKYIEETQIVTKNSYSYKGLLLNDIINGSLTNIEAQKFPHPFIVYQFFLNNPEFNFDSYSENGIFAESNIPWILNFFVFGNVNEKNFDRLTYFLKEGLKKNNIMLQTTGIRDNYGFRYFLCETQFIQKCRNHDYEIKDVQTFIHNIHTLDEAFTNDSWETGKYESISSEIQSSKYQFVDIHEASKNIKENVKIIHELDEIVSQYESFNILNDERSILELIQTRILSENYDIHDVFGTWLFNHQVPLLYRQVYALCKAIKDESSAHIIKEYKILCKLLNPWNNNEINGQIFWYLFNEKCDNNTFVSYISFSEAIESVITQIFDNKGDLLLNCTPFYICNDHLYSFKIAPTSAKSFPIPIHRLLYIISMFKTPYFGEINKKSFFEFFKYLPFCHFTKYLYVLAAFTNFLSEIFNDQLNLLYLFVKSRKNCIDLLEFKPKMLEFNAIFSKNEDKQLVREALLLLREALQVCDSLYQSSDVPCNAYDKLNSFIKDLIQIHNNTILYSKNKSDSKKNSLSSRINFRFVSKNNLHSKLSIFNSFVPALAHIYHFENDQINILIESAKILLGQFVCPKDDKISYKLASTLPCPSLFDTYSYDAFRRISKLHDHDIFGNKQQNYVNSLCDELKHFIKSNPESYRAKIFSLIKANTQEFNPSEDPIDTLMPLFEETDNENTGQFFSRDEWLSPSQPKGIANAYEFLKSTIVNEKSLLQYLE</sequence>
<evidence type="ECO:0000256" key="1">
    <source>
        <dbReference type="SAM" id="MobiDB-lite"/>
    </source>
</evidence>
<proteinExistence type="predicted"/>
<dbReference type="Proteomes" id="UP000179807">
    <property type="component" value="Unassembled WGS sequence"/>
</dbReference>
<evidence type="ECO:0000313" key="2">
    <source>
        <dbReference type="EMBL" id="OHT07287.1"/>
    </source>
</evidence>
<dbReference type="SUPFAM" id="SSF52540">
    <property type="entry name" value="P-loop containing nucleoside triphosphate hydrolases"/>
    <property type="match status" value="1"/>
</dbReference>
<organism evidence="2 3">
    <name type="scientific">Tritrichomonas foetus</name>
    <dbReference type="NCBI Taxonomy" id="1144522"/>
    <lineage>
        <taxon>Eukaryota</taxon>
        <taxon>Metamonada</taxon>
        <taxon>Parabasalia</taxon>
        <taxon>Tritrichomonadida</taxon>
        <taxon>Tritrichomonadidae</taxon>
        <taxon>Tritrichomonas</taxon>
    </lineage>
</organism>
<dbReference type="GeneID" id="94838568"/>
<dbReference type="RefSeq" id="XP_068360423.1">
    <property type="nucleotide sequence ID" value="XM_068503864.1"/>
</dbReference>
<keyword evidence="3" id="KW-1185">Reference proteome</keyword>
<name>A0A1J4K7D2_9EUKA</name>
<feature type="compositionally biased region" description="Acidic residues" evidence="1">
    <location>
        <begin position="35"/>
        <end position="86"/>
    </location>
</feature>
<reference evidence="2" key="1">
    <citation type="submission" date="2016-10" db="EMBL/GenBank/DDBJ databases">
        <authorList>
            <person name="Benchimol M."/>
            <person name="Almeida L.G."/>
            <person name="Vasconcelos A.T."/>
            <person name="Perreira-Neves A."/>
            <person name="Rosa I.A."/>
            <person name="Tasca T."/>
            <person name="Bogo M.R."/>
            <person name="de Souza W."/>
        </authorList>
    </citation>
    <scope>NUCLEOTIDE SEQUENCE [LARGE SCALE GENOMIC DNA]</scope>
    <source>
        <strain evidence="2">K</strain>
    </source>
</reference>